<dbReference type="EMBL" id="QVQW01000010">
    <property type="protein sequence ID" value="RKU47119.1"/>
    <property type="molecule type" value="Genomic_DNA"/>
</dbReference>
<keyword evidence="1" id="KW-0812">Transmembrane</keyword>
<keyword evidence="1" id="KW-1133">Transmembrane helix</keyword>
<protein>
    <submittedName>
        <fullName evidence="2">Uncharacterized protein</fullName>
    </submittedName>
</protein>
<dbReference type="OrthoDB" id="2561686at2759"/>
<name>A0A420YGX1_9PEZI</name>
<gene>
    <name evidence="2" type="ORF">DL546_004814</name>
</gene>
<accession>A0A420YGX1</accession>
<evidence type="ECO:0000256" key="1">
    <source>
        <dbReference type="SAM" id="Phobius"/>
    </source>
</evidence>
<feature type="transmembrane region" description="Helical" evidence="1">
    <location>
        <begin position="21"/>
        <end position="44"/>
    </location>
</feature>
<keyword evidence="3" id="KW-1185">Reference proteome</keyword>
<comment type="caution">
    <text evidence="2">The sequence shown here is derived from an EMBL/GenBank/DDBJ whole genome shotgun (WGS) entry which is preliminary data.</text>
</comment>
<organism evidence="2 3">
    <name type="scientific">Coniochaeta pulveracea</name>
    <dbReference type="NCBI Taxonomy" id="177199"/>
    <lineage>
        <taxon>Eukaryota</taxon>
        <taxon>Fungi</taxon>
        <taxon>Dikarya</taxon>
        <taxon>Ascomycota</taxon>
        <taxon>Pezizomycotina</taxon>
        <taxon>Sordariomycetes</taxon>
        <taxon>Sordariomycetidae</taxon>
        <taxon>Coniochaetales</taxon>
        <taxon>Coniochaetaceae</taxon>
        <taxon>Coniochaeta</taxon>
    </lineage>
</organism>
<evidence type="ECO:0000313" key="3">
    <source>
        <dbReference type="Proteomes" id="UP000275385"/>
    </source>
</evidence>
<dbReference type="STRING" id="177199.A0A420YGX1"/>
<sequence>MSIGAAIGDLVHSFYELFASILGGIYNTFHAIFAAFFGLFNGLFVLIGDVFKGAFDVVGGVGKFLISNIVIVAIVAAGCFAYVRYQQQQGRSVGAAPQKKTI</sequence>
<evidence type="ECO:0000313" key="2">
    <source>
        <dbReference type="EMBL" id="RKU47119.1"/>
    </source>
</evidence>
<dbReference type="AlphaFoldDB" id="A0A420YGX1"/>
<proteinExistence type="predicted"/>
<feature type="transmembrane region" description="Helical" evidence="1">
    <location>
        <begin position="64"/>
        <end position="83"/>
    </location>
</feature>
<reference evidence="2 3" key="1">
    <citation type="submission" date="2018-08" db="EMBL/GenBank/DDBJ databases">
        <title>Draft genome of the lignicolous fungus Coniochaeta pulveracea.</title>
        <authorList>
            <person name="Borstlap C.J."/>
            <person name="De Witt R.N."/>
            <person name="Botha A."/>
            <person name="Volschenk H."/>
        </authorList>
    </citation>
    <scope>NUCLEOTIDE SEQUENCE [LARGE SCALE GENOMIC DNA]</scope>
    <source>
        <strain evidence="2 3">CAB683</strain>
    </source>
</reference>
<keyword evidence="1" id="KW-0472">Membrane</keyword>
<dbReference type="Proteomes" id="UP000275385">
    <property type="component" value="Unassembled WGS sequence"/>
</dbReference>